<accession>A0A248UKN4</accession>
<dbReference type="KEGG" id="och:CES85_0531"/>
<protein>
    <submittedName>
        <fullName evidence="1">Uncharacterized protein</fullName>
    </submittedName>
</protein>
<evidence type="ECO:0000313" key="2">
    <source>
        <dbReference type="Proteomes" id="UP000215256"/>
    </source>
</evidence>
<evidence type="ECO:0000313" key="1">
    <source>
        <dbReference type="EMBL" id="ASV87305.1"/>
    </source>
</evidence>
<dbReference type="AlphaFoldDB" id="A0A248UKN4"/>
<organism evidence="1 2">
    <name type="scientific">Ochrobactrum quorumnocens</name>
    <dbReference type="NCBI Taxonomy" id="271865"/>
    <lineage>
        <taxon>Bacteria</taxon>
        <taxon>Pseudomonadati</taxon>
        <taxon>Pseudomonadota</taxon>
        <taxon>Alphaproteobacteria</taxon>
        <taxon>Hyphomicrobiales</taxon>
        <taxon>Brucellaceae</taxon>
        <taxon>Brucella/Ochrobactrum group</taxon>
        <taxon>Ochrobactrum</taxon>
    </lineage>
</organism>
<dbReference type="Proteomes" id="UP000215256">
    <property type="component" value="Chromosome 1"/>
</dbReference>
<proteinExistence type="predicted"/>
<gene>
    <name evidence="1" type="ORF">CES85_0531</name>
</gene>
<reference evidence="1 2" key="1">
    <citation type="submission" date="2017-07" db="EMBL/GenBank/DDBJ databases">
        <title>Phylogenetic study on the rhizospheric bacterium Ochrobactrum sp. A44.</title>
        <authorList>
            <person name="Krzyzanowska D.M."/>
            <person name="Ossowicki A."/>
            <person name="Rajewska M."/>
            <person name="Maciag T."/>
            <person name="Kaczynski Z."/>
            <person name="Czerwicka M."/>
            <person name="Jafra S."/>
        </authorList>
    </citation>
    <scope>NUCLEOTIDE SEQUENCE [LARGE SCALE GENOMIC DNA]</scope>
    <source>
        <strain evidence="1 2">A44</strain>
    </source>
</reference>
<name>A0A248UKN4_9HYPH</name>
<dbReference type="EMBL" id="CP022604">
    <property type="protein sequence ID" value="ASV87305.1"/>
    <property type="molecule type" value="Genomic_DNA"/>
</dbReference>
<sequence length="61" mass="7135">MCLPQDVSAKSVENNLEIKKCRDSGDGEAKIVGRENRNAMYLKHFQQKWEPVLRSEMRKNK</sequence>